<dbReference type="EMBL" id="JAWJZB010000003">
    <property type="protein sequence ID" value="MDV5087799.1"/>
    <property type="molecule type" value="Genomic_DNA"/>
</dbReference>
<gene>
    <name evidence="7" type="primary">cbiT</name>
    <name evidence="7" type="ORF">RVY80_02925</name>
</gene>
<dbReference type="SUPFAM" id="SSF53335">
    <property type="entry name" value="S-adenosyl-L-methionine-dependent methyltransferases"/>
    <property type="match status" value="1"/>
</dbReference>
<evidence type="ECO:0000313" key="8">
    <source>
        <dbReference type="Proteomes" id="UP001272515"/>
    </source>
</evidence>
<dbReference type="InterPro" id="IPR050714">
    <property type="entry name" value="Cobalamin_biosynth_MTase"/>
</dbReference>
<dbReference type="InterPro" id="IPR025714">
    <property type="entry name" value="Methyltranfer_dom"/>
</dbReference>
<feature type="domain" description="Methyltransferase" evidence="6">
    <location>
        <begin position="36"/>
        <end position="143"/>
    </location>
</feature>
<comment type="pathway">
    <text evidence="1">Cofactor biosynthesis; adenosylcobalamin biosynthesis.</text>
</comment>
<name>A0ABU3Z7B1_9FIRM</name>
<dbReference type="CDD" id="cd02440">
    <property type="entry name" value="AdoMet_MTases"/>
    <property type="match status" value="1"/>
</dbReference>
<keyword evidence="2" id="KW-0169">Cobalamin biosynthesis</keyword>
<dbReference type="InterPro" id="IPR014008">
    <property type="entry name" value="Cbl_synth_MTase_CbiT"/>
</dbReference>
<evidence type="ECO:0000256" key="4">
    <source>
        <dbReference type="ARBA" id="ARBA00022679"/>
    </source>
</evidence>
<dbReference type="Proteomes" id="UP001272515">
    <property type="component" value="Unassembled WGS sequence"/>
</dbReference>
<evidence type="ECO:0000256" key="2">
    <source>
        <dbReference type="ARBA" id="ARBA00022573"/>
    </source>
</evidence>
<dbReference type="PANTHER" id="PTHR43182:SF1">
    <property type="entry name" value="COBALT-PRECORRIN-7 C(5)-METHYLTRANSFERASE"/>
    <property type="match status" value="1"/>
</dbReference>
<keyword evidence="3" id="KW-0489">Methyltransferase</keyword>
<protein>
    <submittedName>
        <fullName evidence="7">Precorrin-6Y C5,15-methyltransferase (Decarboxylating) subunit CbiT</fullName>
    </submittedName>
</protein>
<reference evidence="7 8" key="1">
    <citation type="submission" date="2023-10" db="EMBL/GenBank/DDBJ databases">
        <title>Veillonella sp. nov., isolated from a pig farm feces dump.</title>
        <authorList>
            <person name="Chang Y.-H."/>
        </authorList>
    </citation>
    <scope>NUCLEOTIDE SEQUENCE [LARGE SCALE GENOMIC DNA]</scope>
    <source>
        <strain evidence="7 8">YH-vei2233</strain>
    </source>
</reference>
<keyword evidence="5" id="KW-0949">S-adenosyl-L-methionine</keyword>
<comment type="caution">
    <text evidence="7">The sequence shown here is derived from an EMBL/GenBank/DDBJ whole genome shotgun (WGS) entry which is preliminary data.</text>
</comment>
<evidence type="ECO:0000313" key="7">
    <source>
        <dbReference type="EMBL" id="MDV5087799.1"/>
    </source>
</evidence>
<sequence>MRHFFGIRDEEFIRGDVPMTKQEIRMAVMNEARVDEDSVILDVGAGTGSISIEAALGAPKGHVYAIERFDKGIELIQQNMEKFNVSNMTVIKAKAPEGMEDLPELDAVIIGGSAGQLGNIIDEAQRLLKIGGRLVVTAVTMETGSAILKELKGRPFEYHGYQMAINRYRKAGPYHLLDPLSPIFIVSATKVQGEETIG</sequence>
<accession>A0ABU3Z7B1</accession>
<evidence type="ECO:0000256" key="3">
    <source>
        <dbReference type="ARBA" id="ARBA00022603"/>
    </source>
</evidence>
<proteinExistence type="predicted"/>
<dbReference type="Gene3D" id="3.40.50.150">
    <property type="entry name" value="Vaccinia Virus protein VP39"/>
    <property type="match status" value="1"/>
</dbReference>
<dbReference type="Pfam" id="PF13847">
    <property type="entry name" value="Methyltransf_31"/>
    <property type="match status" value="1"/>
</dbReference>
<evidence type="ECO:0000256" key="1">
    <source>
        <dbReference type="ARBA" id="ARBA00004953"/>
    </source>
</evidence>
<dbReference type="PANTHER" id="PTHR43182">
    <property type="entry name" value="COBALT-PRECORRIN-6B C(15)-METHYLTRANSFERASE (DECARBOXYLATING)"/>
    <property type="match status" value="1"/>
</dbReference>
<keyword evidence="4" id="KW-0808">Transferase</keyword>
<dbReference type="InterPro" id="IPR029063">
    <property type="entry name" value="SAM-dependent_MTases_sf"/>
</dbReference>
<keyword evidence="8" id="KW-1185">Reference proteome</keyword>
<dbReference type="NCBIfam" id="TIGR02469">
    <property type="entry name" value="CbiT"/>
    <property type="match status" value="1"/>
</dbReference>
<evidence type="ECO:0000259" key="6">
    <source>
        <dbReference type="Pfam" id="PF13847"/>
    </source>
</evidence>
<evidence type="ECO:0000256" key="5">
    <source>
        <dbReference type="ARBA" id="ARBA00022691"/>
    </source>
</evidence>
<organism evidence="7 8">
    <name type="scientific">Veillonella absiana</name>
    <dbReference type="NCBI Taxonomy" id="3079305"/>
    <lineage>
        <taxon>Bacteria</taxon>
        <taxon>Bacillati</taxon>
        <taxon>Bacillota</taxon>
        <taxon>Negativicutes</taxon>
        <taxon>Veillonellales</taxon>
        <taxon>Veillonellaceae</taxon>
        <taxon>Veillonella</taxon>
    </lineage>
</organism>
<dbReference type="RefSeq" id="WP_295188534.1">
    <property type="nucleotide sequence ID" value="NZ_JAWJZA010000001.1"/>
</dbReference>